<keyword evidence="2" id="KW-1133">Transmembrane helix</keyword>
<dbReference type="Pfam" id="PF00193">
    <property type="entry name" value="Xlink"/>
    <property type="match status" value="1"/>
</dbReference>
<organism evidence="4">
    <name type="scientific">viral metagenome</name>
    <dbReference type="NCBI Taxonomy" id="1070528"/>
    <lineage>
        <taxon>unclassified sequences</taxon>
        <taxon>metagenomes</taxon>
        <taxon>organismal metagenomes</taxon>
    </lineage>
</organism>
<evidence type="ECO:0000256" key="2">
    <source>
        <dbReference type="SAM" id="Phobius"/>
    </source>
</evidence>
<protein>
    <recommendedName>
        <fullName evidence="3">Link domain-containing protein</fullName>
    </recommendedName>
</protein>
<dbReference type="EMBL" id="MN740849">
    <property type="protein sequence ID" value="QHU15108.1"/>
    <property type="molecule type" value="Genomic_DNA"/>
</dbReference>
<dbReference type="AlphaFoldDB" id="A0A6C0KFK5"/>
<dbReference type="InterPro" id="IPR016187">
    <property type="entry name" value="CTDL_fold"/>
</dbReference>
<feature type="transmembrane region" description="Helical" evidence="2">
    <location>
        <begin position="69"/>
        <end position="88"/>
    </location>
</feature>
<keyword evidence="2" id="KW-0472">Membrane</keyword>
<keyword evidence="1" id="KW-1015">Disulfide bond</keyword>
<reference evidence="4" key="1">
    <citation type="journal article" date="2020" name="Nature">
        <title>Giant virus diversity and host interactions through global metagenomics.</title>
        <authorList>
            <person name="Schulz F."/>
            <person name="Roux S."/>
            <person name="Paez-Espino D."/>
            <person name="Jungbluth S."/>
            <person name="Walsh D.A."/>
            <person name="Denef V.J."/>
            <person name="McMahon K.D."/>
            <person name="Konstantinidis K.T."/>
            <person name="Eloe-Fadrosh E.A."/>
            <person name="Kyrpides N.C."/>
            <person name="Woyke T."/>
        </authorList>
    </citation>
    <scope>NUCLEOTIDE SEQUENCE</scope>
    <source>
        <strain evidence="4">GVMAG-S-1102244-55</strain>
    </source>
</reference>
<evidence type="ECO:0000256" key="1">
    <source>
        <dbReference type="ARBA" id="ARBA00023157"/>
    </source>
</evidence>
<dbReference type="GO" id="GO:0007155">
    <property type="term" value="P:cell adhesion"/>
    <property type="evidence" value="ECO:0007669"/>
    <property type="project" value="InterPro"/>
</dbReference>
<evidence type="ECO:0000259" key="3">
    <source>
        <dbReference type="PROSITE" id="PS50963"/>
    </source>
</evidence>
<dbReference type="GO" id="GO:0005540">
    <property type="term" value="F:hyaluronic acid binding"/>
    <property type="evidence" value="ECO:0007669"/>
    <property type="project" value="InterPro"/>
</dbReference>
<dbReference type="PROSITE" id="PS50963">
    <property type="entry name" value="LINK_2"/>
    <property type="match status" value="1"/>
</dbReference>
<proteinExistence type="predicted"/>
<feature type="transmembrane region" description="Helical" evidence="2">
    <location>
        <begin position="30"/>
        <end position="49"/>
    </location>
</feature>
<dbReference type="SUPFAM" id="SSF56436">
    <property type="entry name" value="C-type lectin-like"/>
    <property type="match status" value="1"/>
</dbReference>
<dbReference type="SMART" id="SM00445">
    <property type="entry name" value="LINK"/>
    <property type="match status" value="1"/>
</dbReference>
<sequence>MESNVEVSPSGGFSQIYNSMNGSIANANPLVLIALTAIVLFYFILFSYLGYNPIAQRQEQSPGMKMIELLMWGLLVFLVLINGIQYFFKLDIKTAIKNIFQGKPEVDITVAPEKRFIEKTGNKLNKDVKKIGEEIENDLGLGNFREGGGSGFGGGEVFNVSSNKYTYDDAKALCKAYGAKLATYNQIEDAYKSGAEWCNYGWSEDQMAFYPTQKKTWKKLQKIKGHEHDCGRPGINGGFIDNPNVRFGVNCFGSKPSISEEEQDIMNNASIYPKSKEDRKVDRLVKKYKKNLDSILINPFNHNSWSQI</sequence>
<feature type="domain" description="Link" evidence="3">
    <location>
        <begin position="154"/>
        <end position="253"/>
    </location>
</feature>
<accession>A0A6C0KFK5</accession>
<dbReference type="InterPro" id="IPR016186">
    <property type="entry name" value="C-type_lectin-like/link_sf"/>
</dbReference>
<name>A0A6C0KFK5_9ZZZZ</name>
<keyword evidence="2" id="KW-0812">Transmembrane</keyword>
<dbReference type="InterPro" id="IPR000538">
    <property type="entry name" value="Link_dom"/>
</dbReference>
<evidence type="ECO:0000313" key="4">
    <source>
        <dbReference type="EMBL" id="QHU15108.1"/>
    </source>
</evidence>
<dbReference type="Gene3D" id="3.10.100.10">
    <property type="entry name" value="Mannose-Binding Protein A, subunit A"/>
    <property type="match status" value="1"/>
</dbReference>